<proteinExistence type="predicted"/>
<protein>
    <submittedName>
        <fullName evidence="1">Uncharacterized protein</fullName>
    </submittedName>
</protein>
<reference evidence="1 2" key="1">
    <citation type="journal article" date="2024" name="bioRxiv">
        <title>A reference genome for Trichogramma kaykai: A tiny desert-dwelling parasitoid wasp with competing sex-ratio distorters.</title>
        <authorList>
            <person name="Culotta J."/>
            <person name="Lindsey A.R."/>
        </authorList>
    </citation>
    <scope>NUCLEOTIDE SEQUENCE [LARGE SCALE GENOMIC DNA]</scope>
    <source>
        <strain evidence="1 2">KSX58</strain>
    </source>
</reference>
<accession>A0ABD2W8Z5</accession>
<dbReference type="Proteomes" id="UP001627154">
    <property type="component" value="Unassembled WGS sequence"/>
</dbReference>
<organism evidence="1 2">
    <name type="scientific">Trichogramma kaykai</name>
    <dbReference type="NCBI Taxonomy" id="54128"/>
    <lineage>
        <taxon>Eukaryota</taxon>
        <taxon>Metazoa</taxon>
        <taxon>Ecdysozoa</taxon>
        <taxon>Arthropoda</taxon>
        <taxon>Hexapoda</taxon>
        <taxon>Insecta</taxon>
        <taxon>Pterygota</taxon>
        <taxon>Neoptera</taxon>
        <taxon>Endopterygota</taxon>
        <taxon>Hymenoptera</taxon>
        <taxon>Apocrita</taxon>
        <taxon>Proctotrupomorpha</taxon>
        <taxon>Chalcidoidea</taxon>
        <taxon>Trichogrammatidae</taxon>
        <taxon>Trichogramma</taxon>
    </lineage>
</organism>
<evidence type="ECO:0000313" key="2">
    <source>
        <dbReference type="Proteomes" id="UP001627154"/>
    </source>
</evidence>
<sequence length="122" mass="13527">MRKVEVALGPGRAGCTVVCSTALAVRRASLSPSSLHTYYLYGAAASSFPDFFTELHCVAVLRSGDYTHLATYSSRKYWRLSIEAILSSRRKRMMSHVVKPVLRLEADHAIVLQNCAHITEAK</sequence>
<comment type="caution">
    <text evidence="1">The sequence shown here is derived from an EMBL/GenBank/DDBJ whole genome shotgun (WGS) entry which is preliminary data.</text>
</comment>
<dbReference type="EMBL" id="JBJJXI010000124">
    <property type="protein sequence ID" value="KAL3388917.1"/>
    <property type="molecule type" value="Genomic_DNA"/>
</dbReference>
<keyword evidence="2" id="KW-1185">Reference proteome</keyword>
<evidence type="ECO:0000313" key="1">
    <source>
        <dbReference type="EMBL" id="KAL3388917.1"/>
    </source>
</evidence>
<dbReference type="AlphaFoldDB" id="A0ABD2W8Z5"/>
<name>A0ABD2W8Z5_9HYME</name>
<gene>
    <name evidence="1" type="ORF">TKK_015877</name>
</gene>